<dbReference type="AlphaFoldDB" id="A0A1W6ZNY0"/>
<dbReference type="STRING" id="1235591.CAK95_08275"/>
<name>A0A1W6ZNY0_9HYPH</name>
<sequence>MQSVPGHTAEDEAARLLRRHRLTGIGLMCAAVMAFACLDAIAKYLNGYMDTLQVVWARYTGGFVLAFLISNPLSRPGLMRTSRPGLQALRAAMMLGSTVMNFMAFRYLQLDQALSILFSTPFLVAILAGPILGEWIGWRRWVAILVGFAGVLLVTRPGVGGMHWAAIYSVGSALFYSLYIVLTRVLSRTDPSDTTLFYANILGAAAMLPVLPFVWSTPDDPWVIFLMVVFGAFGSLGHYLLIVAHRLAPASILAPFMYTQLVWATAFGYFVFRDVPNSWTLAGASVVVASGLYLLHRERVRGGA</sequence>
<dbReference type="GO" id="GO:0016020">
    <property type="term" value="C:membrane"/>
    <property type="evidence" value="ECO:0007669"/>
    <property type="project" value="InterPro"/>
</dbReference>
<dbReference type="PANTHER" id="PTHR22911:SF103">
    <property type="entry name" value="BLR2811 PROTEIN"/>
    <property type="match status" value="1"/>
</dbReference>
<keyword evidence="2" id="KW-1185">Reference proteome</keyword>
<dbReference type="Proteomes" id="UP000194137">
    <property type="component" value="Chromosome"/>
</dbReference>
<dbReference type="PANTHER" id="PTHR22911">
    <property type="entry name" value="ACYL-MALONYL CONDENSING ENZYME-RELATED"/>
    <property type="match status" value="1"/>
</dbReference>
<dbReference type="Pfam" id="PF00892">
    <property type="entry name" value="EamA"/>
    <property type="match status" value="2"/>
</dbReference>
<evidence type="ECO:0000313" key="1">
    <source>
        <dbReference type="EMBL" id="ARP99079.1"/>
    </source>
</evidence>
<proteinExistence type="predicted"/>
<dbReference type="InterPro" id="IPR037185">
    <property type="entry name" value="EmrE-like"/>
</dbReference>
<gene>
    <name evidence="1" type="ORF">CAK95_08275</name>
</gene>
<dbReference type="InterPro" id="IPR000620">
    <property type="entry name" value="EamA_dom"/>
</dbReference>
<dbReference type="OrthoDB" id="9815809at2"/>
<evidence type="ECO:0000313" key="2">
    <source>
        <dbReference type="Proteomes" id="UP000194137"/>
    </source>
</evidence>
<organism evidence="1 2">
    <name type="scientific">Pseudorhodoplanes sinuspersici</name>
    <dbReference type="NCBI Taxonomy" id="1235591"/>
    <lineage>
        <taxon>Bacteria</taxon>
        <taxon>Pseudomonadati</taxon>
        <taxon>Pseudomonadota</taxon>
        <taxon>Alphaproteobacteria</taxon>
        <taxon>Hyphomicrobiales</taxon>
        <taxon>Pseudorhodoplanes</taxon>
    </lineage>
</organism>
<accession>A0A1W6ZNY0</accession>
<dbReference type="EMBL" id="CP021112">
    <property type="protein sequence ID" value="ARP99079.1"/>
    <property type="molecule type" value="Genomic_DNA"/>
</dbReference>
<dbReference type="KEGG" id="psin:CAK95_08275"/>
<protein>
    <submittedName>
        <fullName evidence="1">EamA family transporter</fullName>
    </submittedName>
</protein>
<dbReference type="RefSeq" id="WP_086087488.1">
    <property type="nucleotide sequence ID" value="NZ_CP021112.1"/>
</dbReference>
<dbReference type="SUPFAM" id="SSF103481">
    <property type="entry name" value="Multidrug resistance efflux transporter EmrE"/>
    <property type="match status" value="2"/>
</dbReference>
<reference evidence="1 2" key="1">
    <citation type="submission" date="2017-05" db="EMBL/GenBank/DDBJ databases">
        <title>Full genome sequence of Pseudorhodoplanes sinuspersici.</title>
        <authorList>
            <person name="Dastgheib S.M.M."/>
            <person name="Shavandi M."/>
            <person name="Tirandaz H."/>
        </authorList>
    </citation>
    <scope>NUCLEOTIDE SEQUENCE [LARGE SCALE GENOMIC DNA]</scope>
    <source>
        <strain evidence="1 2">RIPI110</strain>
    </source>
</reference>